<keyword evidence="1" id="KW-0812">Transmembrane</keyword>
<keyword evidence="1" id="KW-0472">Membrane</keyword>
<name>A0A8S2LXP0_9BILA</name>
<proteinExistence type="predicted"/>
<evidence type="ECO:0000256" key="1">
    <source>
        <dbReference type="SAM" id="Phobius"/>
    </source>
</evidence>
<evidence type="ECO:0000313" key="2">
    <source>
        <dbReference type="EMBL" id="CAF3912591.1"/>
    </source>
</evidence>
<dbReference type="EMBL" id="CAJOBI010002064">
    <property type="protein sequence ID" value="CAF3912591.1"/>
    <property type="molecule type" value="Genomic_DNA"/>
</dbReference>
<evidence type="ECO:0000313" key="3">
    <source>
        <dbReference type="Proteomes" id="UP000676336"/>
    </source>
</evidence>
<organism evidence="2 3">
    <name type="scientific">Rotaria magnacalcarata</name>
    <dbReference type="NCBI Taxonomy" id="392030"/>
    <lineage>
        <taxon>Eukaryota</taxon>
        <taxon>Metazoa</taxon>
        <taxon>Spiralia</taxon>
        <taxon>Gnathifera</taxon>
        <taxon>Rotifera</taxon>
        <taxon>Eurotatoria</taxon>
        <taxon>Bdelloidea</taxon>
        <taxon>Philodinida</taxon>
        <taxon>Philodinidae</taxon>
        <taxon>Rotaria</taxon>
    </lineage>
</organism>
<protein>
    <submittedName>
        <fullName evidence="2">Uncharacterized protein</fullName>
    </submittedName>
</protein>
<sequence length="544" mass="64075">MMDGEQCPMYPMDCFIFPDTTILSSPIASYPCQPGRIGNFSNFNGSFAWCYGWIIAQQSSLNVLNQLGLCSGLIGLFAIIFAFTFHVGHRKFGLTVVLIKIARLWIDDSDYNNNNNNNNNNKIINENDFSSSSFSDDDDDAEEKLSHHHKESEQLKNLDWSDIPHVIRNMNREFVNRYDRRQACSYKKQILAVKRTLGNQNLILRPIDKDVIVLDAEFRAESSEYYRKSGKLQPTTLFASFNIDDSSTKFSHSKAIDALVNFLTHYMLPDHLTLDEAFITWSKSEEQLRILLAMANKQFSQSMWQTNSIESTIHFRDLEFSHYNGVLRTSAYHEPNFQDDKLPSFLDIMQYPIHDIWNWIRAALLKAVRYCSDNESFDEEKLEIKFLLDRHDFPEDIFNKTLQDFLQKFGSIVTYPPFQRSNYEILRQHVFNYDKHRQAKKKKRQKEKHQQKHIVMCLPYAHHLDALVLNDFEQKLNNLIKTHLENQSYTKDFTVKRTRYHPFPFSINDLPIKKRPAFRLLTLSENELNKHSYYEKQHLLWQSL</sequence>
<dbReference type="Proteomes" id="UP000676336">
    <property type="component" value="Unassembled WGS sequence"/>
</dbReference>
<feature type="transmembrane region" description="Helical" evidence="1">
    <location>
        <begin position="67"/>
        <end position="88"/>
    </location>
</feature>
<accession>A0A8S2LXP0</accession>
<gene>
    <name evidence="2" type="ORF">SMN809_LOCUS7232</name>
</gene>
<reference evidence="2" key="1">
    <citation type="submission" date="2021-02" db="EMBL/GenBank/DDBJ databases">
        <authorList>
            <person name="Nowell W R."/>
        </authorList>
    </citation>
    <scope>NUCLEOTIDE SEQUENCE</scope>
</reference>
<comment type="caution">
    <text evidence="2">The sequence shown here is derived from an EMBL/GenBank/DDBJ whole genome shotgun (WGS) entry which is preliminary data.</text>
</comment>
<keyword evidence="1" id="KW-1133">Transmembrane helix</keyword>
<dbReference type="AlphaFoldDB" id="A0A8S2LXP0"/>